<keyword evidence="2" id="KW-1185">Reference proteome</keyword>
<evidence type="ECO:0000313" key="2">
    <source>
        <dbReference type="Proteomes" id="UP000002417"/>
    </source>
</evidence>
<sequence>MARRRSPSCRRPRRHAVTIPFETLLAGDPELQRYHARCTDCGMSLRTPRLWMRRDGSFTARFEWSRHDGPNTTSIVYTCNYVPGPERP</sequence>
<organism evidence="1 2">
    <name type="scientific">Xanthobacter autotrophicus (strain ATCC BAA-1158 / Py2)</name>
    <dbReference type="NCBI Taxonomy" id="78245"/>
    <lineage>
        <taxon>Bacteria</taxon>
        <taxon>Pseudomonadati</taxon>
        <taxon>Pseudomonadota</taxon>
        <taxon>Alphaproteobacteria</taxon>
        <taxon>Hyphomicrobiales</taxon>
        <taxon>Xanthobacteraceae</taxon>
        <taxon>Xanthobacter</taxon>
    </lineage>
</organism>
<reference evidence="1 2" key="1">
    <citation type="submission" date="2007-07" db="EMBL/GenBank/DDBJ databases">
        <title>Complete sequence of chromosome of Xanthobacter autotrophicus Py2.</title>
        <authorList>
            <consortium name="US DOE Joint Genome Institute"/>
            <person name="Copeland A."/>
            <person name="Lucas S."/>
            <person name="Lapidus A."/>
            <person name="Barry K."/>
            <person name="Glavina del Rio T."/>
            <person name="Hammon N."/>
            <person name="Israni S."/>
            <person name="Dalin E."/>
            <person name="Tice H."/>
            <person name="Pitluck S."/>
            <person name="Sims D."/>
            <person name="Brettin T."/>
            <person name="Bruce D."/>
            <person name="Detter J.C."/>
            <person name="Han C."/>
            <person name="Tapia R."/>
            <person name="Brainard J."/>
            <person name="Schmutz J."/>
            <person name="Larimer F."/>
            <person name="Land M."/>
            <person name="Hauser L."/>
            <person name="Kyrpides N."/>
            <person name="Kim E."/>
            <person name="Ensigns S.A."/>
            <person name="Richardson P."/>
        </authorList>
    </citation>
    <scope>NUCLEOTIDE SEQUENCE [LARGE SCALE GENOMIC DNA]</scope>
    <source>
        <strain evidence="2">ATCC BAA-1158 / Py2</strain>
    </source>
</reference>
<dbReference type="Proteomes" id="UP000002417">
    <property type="component" value="Chromosome"/>
</dbReference>
<dbReference type="HOGENOM" id="CLU_2468274_0_0_5"/>
<dbReference type="KEGG" id="xau:Xaut_4511"/>
<dbReference type="STRING" id="78245.Xaut_4511"/>
<accession>A7INY6</accession>
<gene>
    <name evidence="1" type="ordered locus">Xaut_4511</name>
</gene>
<dbReference type="EMBL" id="CP000781">
    <property type="protein sequence ID" value="ABS69732.1"/>
    <property type="molecule type" value="Genomic_DNA"/>
</dbReference>
<evidence type="ECO:0000313" key="1">
    <source>
        <dbReference type="EMBL" id="ABS69732.1"/>
    </source>
</evidence>
<name>A7INY6_XANP2</name>
<protein>
    <submittedName>
        <fullName evidence="1">Uncharacterized protein</fullName>
    </submittedName>
</protein>
<dbReference type="AlphaFoldDB" id="A7INY6"/>
<proteinExistence type="predicted"/>